<accession>A0ABX1CZA9</accession>
<sequence length="771" mass="86621">MSKNIQAIASVLILLAAVIWSLTATRPAADLSAEVPLEDFSTARAFQHVEAMAQEPHYVGSSNHRLVRNYIVSQLEEMGLLVETHEGFSMNSTGILTRPQNIMARVKGKSDGKALLLMSHYDSAMHSSPGASDAASGVATILEGVRAFLASGKTPENDIILLFTDAEELGLNGADLFVEEHPWAEEVGLALNFESRGSGGNSFMLLETNAGNKALLDLFSNAGVQYPVTNSLAYSVYKMLPNDTDLTVLREQGNINGLNFAFIDDHFDYHTATDVPANLDPSTLAHQGSYLMPLLHYSAGASLEDLSSQVNVLFFNVPGLGLFTYPYSWIYPLLFMAIILLLVIIGFGKMRQRFQLMQAVKGFVPLLLALVLSGLLSYFFWYGIQFLYPHYQEMEHGFTYNGYWYIGAVAFLSLAVCFYVYHRFRKPENAHHLLVAPLLLWLIICTLAAVYLEGAAYFIILVYFGLLQLLFLILDVKWKFLAVGILSLPAIFILMPFIVSFPVALGLGMVFLTAILIALLFPLLWPLFSAFRNNQLAGFLSFLVFMVFFVIAHFKSDFSEDRPRPNSLVYLMDEDRNVATWNTYDHSLDTYTRPYFAEAAVEAPAMHWFGSKNGSQFTWTAVAPEILLPAPYISVEKMLDSTAEVDTYQVKIAPNREINRIELFADRTVNFKYLKANNKEAKNLQTGEDGLHIHKNRWRDKFLTYYAVSQDTLRLELSLEKGMHPEITLLEAAYTLHDNPQLKVTQRPVDMIPRPFVLNDAIVVKKTFKLE</sequence>
<evidence type="ECO:0000256" key="7">
    <source>
        <dbReference type="ARBA" id="ARBA00023180"/>
    </source>
</evidence>
<feature type="transmembrane region" description="Helical" evidence="9">
    <location>
        <begin position="402"/>
        <end position="421"/>
    </location>
</feature>
<evidence type="ECO:0000256" key="2">
    <source>
        <dbReference type="ARBA" id="ARBA00004128"/>
    </source>
</evidence>
<dbReference type="InterPro" id="IPR007484">
    <property type="entry name" value="Peptidase_M28"/>
</dbReference>
<dbReference type="Proteomes" id="UP000703674">
    <property type="component" value="Unassembled WGS sequence"/>
</dbReference>
<reference evidence="11 12" key="1">
    <citation type="submission" date="2020-03" db="EMBL/GenBank/DDBJ databases">
        <title>Salinimicrobium sp. nov, isolated from SCS.</title>
        <authorList>
            <person name="Cao W.R."/>
        </authorList>
    </citation>
    <scope>NUCLEOTIDE SEQUENCE [LARGE SCALE GENOMIC DNA]</scope>
    <source>
        <strain evidence="12">J15B91</strain>
    </source>
</reference>
<dbReference type="Gene3D" id="3.40.630.10">
    <property type="entry name" value="Zn peptidases"/>
    <property type="match status" value="1"/>
</dbReference>
<evidence type="ECO:0000256" key="6">
    <source>
        <dbReference type="ARBA" id="ARBA00022989"/>
    </source>
</evidence>
<feature type="transmembrane region" description="Helical" evidence="9">
    <location>
        <begin position="433"/>
        <end position="451"/>
    </location>
</feature>
<keyword evidence="6 9" id="KW-1133">Transmembrane helix</keyword>
<dbReference type="RefSeq" id="WP_168137360.1">
    <property type="nucleotide sequence ID" value="NZ_JAAVJR010000002.1"/>
</dbReference>
<dbReference type="Pfam" id="PF04389">
    <property type="entry name" value="Peptidase_M28"/>
    <property type="match status" value="1"/>
</dbReference>
<keyword evidence="5" id="KW-0926">Vacuole</keyword>
<keyword evidence="7" id="KW-0325">Glycoprotein</keyword>
<evidence type="ECO:0000256" key="1">
    <source>
        <dbReference type="ARBA" id="ARBA00003273"/>
    </source>
</evidence>
<evidence type="ECO:0000259" key="10">
    <source>
        <dbReference type="Pfam" id="PF04389"/>
    </source>
</evidence>
<feature type="transmembrane region" description="Helical" evidence="9">
    <location>
        <begin position="457"/>
        <end position="474"/>
    </location>
</feature>
<evidence type="ECO:0000256" key="9">
    <source>
        <dbReference type="SAM" id="Phobius"/>
    </source>
</evidence>
<gene>
    <name evidence="11" type="ORF">HC175_04925</name>
</gene>
<feature type="transmembrane region" description="Helical" evidence="9">
    <location>
        <begin position="329"/>
        <end position="348"/>
    </location>
</feature>
<evidence type="ECO:0000256" key="8">
    <source>
        <dbReference type="ARBA" id="ARBA00031512"/>
    </source>
</evidence>
<feature type="domain" description="Peptidase M28" evidence="10">
    <location>
        <begin position="101"/>
        <end position="290"/>
    </location>
</feature>
<organism evidence="11 12">
    <name type="scientific">Salinimicrobium oceani</name>
    <dbReference type="NCBI Taxonomy" id="2722702"/>
    <lineage>
        <taxon>Bacteria</taxon>
        <taxon>Pseudomonadati</taxon>
        <taxon>Bacteroidota</taxon>
        <taxon>Flavobacteriia</taxon>
        <taxon>Flavobacteriales</taxon>
        <taxon>Flavobacteriaceae</taxon>
        <taxon>Salinimicrobium</taxon>
    </lineage>
</organism>
<feature type="transmembrane region" description="Helical" evidence="9">
    <location>
        <begin position="536"/>
        <end position="554"/>
    </location>
</feature>
<comment type="similarity">
    <text evidence="3">Belongs to the peptidase M28 family.</text>
</comment>
<dbReference type="InterPro" id="IPR045175">
    <property type="entry name" value="M28_fam"/>
</dbReference>
<proteinExistence type="inferred from homology"/>
<feature type="transmembrane region" description="Helical" evidence="9">
    <location>
        <begin position="481"/>
        <end position="499"/>
    </location>
</feature>
<evidence type="ECO:0000313" key="11">
    <source>
        <dbReference type="EMBL" id="NJW52254.1"/>
    </source>
</evidence>
<evidence type="ECO:0000313" key="12">
    <source>
        <dbReference type="Proteomes" id="UP000703674"/>
    </source>
</evidence>
<feature type="transmembrane region" description="Helical" evidence="9">
    <location>
        <begin position="505"/>
        <end position="524"/>
    </location>
</feature>
<comment type="function">
    <text evidence="1">May be involved in vacuolar sorting and osmoregulation.</text>
</comment>
<comment type="caution">
    <text evidence="11">The sequence shown here is derived from an EMBL/GenBank/DDBJ whole genome shotgun (WGS) entry which is preliminary data.</text>
</comment>
<protein>
    <recommendedName>
        <fullName evidence="4">Vacuolar membrane protease</fullName>
    </recommendedName>
    <alternativeName>
        <fullName evidence="8">FXNA-related family protease 1</fullName>
    </alternativeName>
</protein>
<evidence type="ECO:0000256" key="4">
    <source>
        <dbReference type="ARBA" id="ARBA00017435"/>
    </source>
</evidence>
<keyword evidence="9" id="KW-0812">Transmembrane</keyword>
<evidence type="ECO:0000256" key="5">
    <source>
        <dbReference type="ARBA" id="ARBA00022554"/>
    </source>
</evidence>
<keyword evidence="9" id="KW-0472">Membrane</keyword>
<comment type="subcellular location">
    <subcellularLocation>
        <location evidence="2">Vacuole membrane</location>
        <topology evidence="2">Multi-pass membrane protein</topology>
    </subcellularLocation>
</comment>
<name>A0ABX1CZA9_9FLAO</name>
<dbReference type="EMBL" id="JAAVJR010000002">
    <property type="protein sequence ID" value="NJW52254.1"/>
    <property type="molecule type" value="Genomic_DNA"/>
</dbReference>
<feature type="transmembrane region" description="Helical" evidence="9">
    <location>
        <begin position="360"/>
        <end position="382"/>
    </location>
</feature>
<dbReference type="PANTHER" id="PTHR12147">
    <property type="entry name" value="METALLOPEPTIDASE M28 FAMILY MEMBER"/>
    <property type="match status" value="1"/>
</dbReference>
<keyword evidence="12" id="KW-1185">Reference proteome</keyword>
<dbReference type="PANTHER" id="PTHR12147:SF58">
    <property type="entry name" value="VACUOLAR MEMBRANE PROTEASE"/>
    <property type="match status" value="1"/>
</dbReference>
<evidence type="ECO:0000256" key="3">
    <source>
        <dbReference type="ARBA" id="ARBA00010918"/>
    </source>
</evidence>
<dbReference type="SUPFAM" id="SSF53187">
    <property type="entry name" value="Zn-dependent exopeptidases"/>
    <property type="match status" value="1"/>
</dbReference>